<accession>A0ACD5H9V1</accession>
<protein>
    <submittedName>
        <fullName evidence="1">Uncharacterized protein</fullName>
    </submittedName>
</protein>
<proteinExistence type="predicted"/>
<reference evidence="1" key="1">
    <citation type="submission" date="2023-06" db="EMBL/GenBank/DDBJ databases">
        <title>Complete and circular genome of Acidithiobacillus ferrianus DSM 107098.</title>
        <authorList>
            <person name="Norris P.R."/>
            <person name="Falagan C."/>
            <person name="Moya-Beltran A."/>
            <person name="Castro M."/>
            <person name="Quatrini R."/>
            <person name="Johnson D.B."/>
        </authorList>
    </citation>
    <scope>NUCLEOTIDE SEQUENCE</scope>
    <source>
        <strain evidence="1">MG</strain>
    </source>
</reference>
<organism evidence="1 2">
    <name type="scientific">Acidithiobacillus ferrianus</name>
    <dbReference type="NCBI Taxonomy" id="2678518"/>
    <lineage>
        <taxon>Bacteria</taxon>
        <taxon>Pseudomonadati</taxon>
        <taxon>Pseudomonadota</taxon>
        <taxon>Acidithiobacillia</taxon>
        <taxon>Acidithiobacillales</taxon>
        <taxon>Acidithiobacillaceae</taxon>
        <taxon>Acidithiobacillus</taxon>
    </lineage>
</organism>
<gene>
    <name evidence="1" type="ORF">GL267_001455</name>
</gene>
<dbReference type="Proteomes" id="UP000470022">
    <property type="component" value="Chromosome"/>
</dbReference>
<dbReference type="EMBL" id="CP127523">
    <property type="protein sequence ID" value="XRI69384.1"/>
    <property type="molecule type" value="Genomic_DNA"/>
</dbReference>
<evidence type="ECO:0000313" key="2">
    <source>
        <dbReference type="Proteomes" id="UP000470022"/>
    </source>
</evidence>
<sequence>MEKEGKAGRTIKLHLSLLSHRFNVSRVDWGMDSLVNPVELVRKPKGSKSRDRRLQSGKESRLLAEAEDYGGPIVAAIIRFALETGTRRSEIAGLPRRIDGEVWGMMPSSITQAFVRCCERAGITPATRHCRC</sequence>
<keyword evidence="2" id="KW-1185">Reference proteome</keyword>
<evidence type="ECO:0000313" key="1">
    <source>
        <dbReference type="EMBL" id="XRI69384.1"/>
    </source>
</evidence>
<name>A0ACD5H9V1_9PROT</name>